<dbReference type="SMART" id="SM00382">
    <property type="entry name" value="AAA"/>
    <property type="match status" value="1"/>
</dbReference>
<organism evidence="3 4">
    <name type="scientific">Colletotrichum godetiae</name>
    <dbReference type="NCBI Taxonomy" id="1209918"/>
    <lineage>
        <taxon>Eukaryota</taxon>
        <taxon>Fungi</taxon>
        <taxon>Dikarya</taxon>
        <taxon>Ascomycota</taxon>
        <taxon>Pezizomycotina</taxon>
        <taxon>Sordariomycetes</taxon>
        <taxon>Hypocreomycetidae</taxon>
        <taxon>Glomerellales</taxon>
        <taxon>Glomerellaceae</taxon>
        <taxon>Colletotrichum</taxon>
        <taxon>Colletotrichum acutatum species complex</taxon>
    </lineage>
</organism>
<keyword evidence="4" id="KW-1185">Reference proteome</keyword>
<sequence length="501" mass="55763">MPSMTREVRDGVIFTPAYAWNSLTREERQEASEDLGTLVSFMDEYILPLGKAIEAEGASDVRVHYQELWHVFKPGSIVYVKDPAVPQKLWRVVQACIRLGSGSLETQGHSLTRMGEDKEAWDYLQIDDGHRTIIKSLMATHFRKNKSERRQFDIIQDKGKGLIVLLHGVPGVGKTSTAETVAAYYNKPLLPITCGDLGMTPTEVESNLQAAFQMAQAWECVLLFDEADVFLAERIQDNIERNALVSVFLRVMEYYEGILFLTTNKVGSFDEAFKSRMSMALYYSPLTHEQTKKIWEVQMDRSEELSVAAAPENESQHVKFNRDEIKALSTTLWNLQTMRDDHKPVWNGRQIRNAFQTAVALAEFHQQGNHIPGPIIVKGEHFGVPVVFHNPQQFGMMGMGSMQNMGMAGPGFNNLQNQGNPIASQSSQAGFGMGNIGVSNNNTGNAGLGSSGMSGSNTALGAQHSNSNSAGIPGQNQAAQLSPQQQQRFQEFLRFQQQQQQ</sequence>
<dbReference type="CDD" id="cd19481">
    <property type="entry name" value="RecA-like_protease"/>
    <property type="match status" value="1"/>
</dbReference>
<evidence type="ECO:0000259" key="2">
    <source>
        <dbReference type="SMART" id="SM00382"/>
    </source>
</evidence>
<dbReference type="GeneID" id="85464025"/>
<dbReference type="GO" id="GO:0005524">
    <property type="term" value="F:ATP binding"/>
    <property type="evidence" value="ECO:0007669"/>
    <property type="project" value="InterPro"/>
</dbReference>
<comment type="caution">
    <text evidence="3">The sequence shown here is derived from an EMBL/GenBank/DDBJ whole genome shotgun (WGS) entry which is preliminary data.</text>
</comment>
<dbReference type="EMBL" id="JAHMHR010000021">
    <property type="protein sequence ID" value="KAK1675565.1"/>
    <property type="molecule type" value="Genomic_DNA"/>
</dbReference>
<protein>
    <submittedName>
        <fullName evidence="3">P-loop containing nucleoside triphosphate hydrolase protein</fullName>
    </submittedName>
</protein>
<dbReference type="Pfam" id="PF00004">
    <property type="entry name" value="AAA"/>
    <property type="match status" value="1"/>
</dbReference>
<dbReference type="Proteomes" id="UP001224890">
    <property type="component" value="Unassembled WGS sequence"/>
</dbReference>
<proteinExistence type="predicted"/>
<dbReference type="InterPro" id="IPR003959">
    <property type="entry name" value="ATPase_AAA_core"/>
</dbReference>
<name>A0AAJ0EXU6_9PEZI</name>
<accession>A0AAJ0EXU6</accession>
<dbReference type="GO" id="GO:0016887">
    <property type="term" value="F:ATP hydrolysis activity"/>
    <property type="evidence" value="ECO:0007669"/>
    <property type="project" value="InterPro"/>
</dbReference>
<dbReference type="RefSeq" id="XP_060429568.1">
    <property type="nucleotide sequence ID" value="XM_060579499.1"/>
</dbReference>
<gene>
    <name evidence="3" type="ORF">BDP55DRAFT_728862</name>
</gene>
<feature type="compositionally biased region" description="Low complexity" evidence="1">
    <location>
        <begin position="475"/>
        <end position="501"/>
    </location>
</feature>
<dbReference type="InterPro" id="IPR027417">
    <property type="entry name" value="P-loop_NTPase"/>
</dbReference>
<feature type="region of interest" description="Disordered" evidence="1">
    <location>
        <begin position="447"/>
        <end position="501"/>
    </location>
</feature>
<reference evidence="3" key="1">
    <citation type="submission" date="2021-06" db="EMBL/GenBank/DDBJ databases">
        <title>Comparative genomics, transcriptomics and evolutionary studies reveal genomic signatures of adaptation to plant cell wall in hemibiotrophic fungi.</title>
        <authorList>
            <consortium name="DOE Joint Genome Institute"/>
            <person name="Baroncelli R."/>
            <person name="Diaz J.F."/>
            <person name="Benocci T."/>
            <person name="Peng M."/>
            <person name="Battaglia E."/>
            <person name="Haridas S."/>
            <person name="Andreopoulos W."/>
            <person name="Labutti K."/>
            <person name="Pangilinan J."/>
            <person name="Floch G.L."/>
            <person name="Makela M.R."/>
            <person name="Henrissat B."/>
            <person name="Grigoriev I.V."/>
            <person name="Crouch J.A."/>
            <person name="De Vries R.P."/>
            <person name="Sukno S.A."/>
            <person name="Thon M.R."/>
        </authorList>
    </citation>
    <scope>NUCLEOTIDE SEQUENCE</scope>
    <source>
        <strain evidence="3">CBS 193.32</strain>
    </source>
</reference>
<feature type="compositionally biased region" description="Polar residues" evidence="1">
    <location>
        <begin position="453"/>
        <end position="470"/>
    </location>
</feature>
<dbReference type="PANTHER" id="PTHR46411:SF2">
    <property type="entry name" value="AAA+ ATPASE DOMAIN-CONTAINING PROTEIN"/>
    <property type="match status" value="1"/>
</dbReference>
<keyword evidence="3" id="KW-0378">Hydrolase</keyword>
<dbReference type="InterPro" id="IPR056599">
    <property type="entry name" value="AAA_lid_fung"/>
</dbReference>
<evidence type="ECO:0000256" key="1">
    <source>
        <dbReference type="SAM" id="MobiDB-lite"/>
    </source>
</evidence>
<evidence type="ECO:0000313" key="4">
    <source>
        <dbReference type="Proteomes" id="UP001224890"/>
    </source>
</evidence>
<dbReference type="SUPFAM" id="SSF52540">
    <property type="entry name" value="P-loop containing nucleoside triphosphate hydrolases"/>
    <property type="match status" value="1"/>
</dbReference>
<dbReference type="InterPro" id="IPR003593">
    <property type="entry name" value="AAA+_ATPase"/>
</dbReference>
<dbReference type="Pfam" id="PF23232">
    <property type="entry name" value="AAA_lid_13"/>
    <property type="match status" value="1"/>
</dbReference>
<feature type="domain" description="AAA+ ATPase" evidence="2">
    <location>
        <begin position="160"/>
        <end position="287"/>
    </location>
</feature>
<evidence type="ECO:0000313" key="3">
    <source>
        <dbReference type="EMBL" id="KAK1675565.1"/>
    </source>
</evidence>
<dbReference type="Gene3D" id="3.40.50.300">
    <property type="entry name" value="P-loop containing nucleotide triphosphate hydrolases"/>
    <property type="match status" value="1"/>
</dbReference>
<dbReference type="PANTHER" id="PTHR46411">
    <property type="entry name" value="FAMILY ATPASE, PUTATIVE-RELATED"/>
    <property type="match status" value="1"/>
</dbReference>
<dbReference type="AlphaFoldDB" id="A0AAJ0EXU6"/>